<proteinExistence type="predicted"/>
<dbReference type="GO" id="GO:0016740">
    <property type="term" value="F:transferase activity"/>
    <property type="evidence" value="ECO:0007669"/>
    <property type="project" value="UniProtKB-KW"/>
</dbReference>
<comment type="caution">
    <text evidence="4">The sequence shown here is derived from an EMBL/GenBank/DDBJ whole genome shotgun (WGS) entry which is preliminary data.</text>
</comment>
<gene>
    <name evidence="3" type="ORF">CUN49_03415</name>
    <name evidence="4" type="ORF">CUN50_02200</name>
</gene>
<name>A0A2M8PZK4_9CHLR</name>
<keyword evidence="1" id="KW-0812">Transmembrane</keyword>
<dbReference type="PANTHER" id="PTHR48090">
    <property type="entry name" value="UNDECAPRENYL-PHOSPHATE 4-DEOXY-4-FORMAMIDO-L-ARABINOSE TRANSFERASE-RELATED"/>
    <property type="match status" value="1"/>
</dbReference>
<feature type="domain" description="Glycosyltransferase 2-like" evidence="2">
    <location>
        <begin position="21"/>
        <end position="173"/>
    </location>
</feature>
<dbReference type="Pfam" id="PF00535">
    <property type="entry name" value="Glycos_transf_2"/>
    <property type="match status" value="1"/>
</dbReference>
<dbReference type="EMBL" id="PGTM01000028">
    <property type="protein sequence ID" value="PJF36852.1"/>
    <property type="molecule type" value="Genomic_DNA"/>
</dbReference>
<accession>A0A2M8PH31</accession>
<keyword evidence="1" id="KW-1133">Transmembrane helix</keyword>
<dbReference type="Proteomes" id="UP000228947">
    <property type="component" value="Unassembled WGS sequence"/>
</dbReference>
<dbReference type="InterPro" id="IPR050256">
    <property type="entry name" value="Glycosyltransferase_2"/>
</dbReference>
<feature type="transmembrane region" description="Helical" evidence="1">
    <location>
        <begin position="238"/>
        <end position="260"/>
    </location>
</feature>
<protein>
    <submittedName>
        <fullName evidence="4">Glycosyltransferase family 2 protein</fullName>
    </submittedName>
</protein>
<feature type="transmembrane region" description="Helical" evidence="1">
    <location>
        <begin position="266"/>
        <end position="297"/>
    </location>
</feature>
<keyword evidence="1" id="KW-0472">Membrane</keyword>
<reference evidence="5 6" key="1">
    <citation type="submission" date="2017-11" db="EMBL/GenBank/DDBJ databases">
        <title>Evolution of Phototrophy in the Chloroflexi Phylum Driven by Horizontal Gene Transfer.</title>
        <authorList>
            <person name="Ward L.M."/>
            <person name="Hemp J."/>
            <person name="Shih P.M."/>
            <person name="Mcglynn S.E."/>
            <person name="Fischer W."/>
        </authorList>
    </citation>
    <scope>NUCLEOTIDE SEQUENCE [LARGE SCALE GENOMIC DNA]</scope>
    <source>
        <strain evidence="4">CP1_1M</strain>
        <strain evidence="3">JP3_13</strain>
    </source>
</reference>
<evidence type="ECO:0000313" key="6">
    <source>
        <dbReference type="Proteomes" id="UP000229681"/>
    </source>
</evidence>
<dbReference type="InterPro" id="IPR001173">
    <property type="entry name" value="Glyco_trans_2-like"/>
</dbReference>
<organism evidence="4 5">
    <name type="scientific">Candidatus Thermofonsia Clade 1 bacterium</name>
    <dbReference type="NCBI Taxonomy" id="2364210"/>
    <lineage>
        <taxon>Bacteria</taxon>
        <taxon>Bacillati</taxon>
        <taxon>Chloroflexota</taxon>
        <taxon>Candidatus Thermofontia</taxon>
        <taxon>Candidatus Thermofonsia Clade 1</taxon>
    </lineage>
</organism>
<evidence type="ECO:0000259" key="2">
    <source>
        <dbReference type="Pfam" id="PF00535"/>
    </source>
</evidence>
<accession>A0A2M8PZK4</accession>
<dbReference type="EMBL" id="PGTL01000006">
    <property type="protein sequence ID" value="PJF42953.1"/>
    <property type="molecule type" value="Genomic_DNA"/>
</dbReference>
<dbReference type="PANTHER" id="PTHR48090:SF7">
    <property type="entry name" value="RFBJ PROTEIN"/>
    <property type="match status" value="1"/>
</dbReference>
<dbReference type="InterPro" id="IPR029044">
    <property type="entry name" value="Nucleotide-diphossugar_trans"/>
</dbReference>
<evidence type="ECO:0000313" key="4">
    <source>
        <dbReference type="EMBL" id="PJF42953.1"/>
    </source>
</evidence>
<sequence>MVTQETIQQLKDATLTPIIAVIPAFNEDRFIASVVLKARRHVDHVLVIDDGSQDETAWLAEAAGAEVIRQPNSGKAAALNTGLAAAQARKAAAVVLLDGDGQHDPNDIPRLLAPIRSGAADLVVGSRFMGLPSNTPRWRILGQQVLTALTNAASGVPLSDSQSGFRALSQRALSLMNFTSRGFSVESEMQFILRQHQLQTLEVPISVNYDEKPKRNPFAHGLQVLTGILRLVGQHRPLFFFGVTGAMAIVVGLLLGASVVSTYNTYSALALGTALIAITLCIIGVFAIFTGVILHTIRAYMTERR</sequence>
<dbReference type="SUPFAM" id="SSF53448">
    <property type="entry name" value="Nucleotide-diphospho-sugar transferases"/>
    <property type="match status" value="1"/>
</dbReference>
<evidence type="ECO:0000313" key="5">
    <source>
        <dbReference type="Proteomes" id="UP000228947"/>
    </source>
</evidence>
<keyword evidence="4" id="KW-0808">Transferase</keyword>
<evidence type="ECO:0000313" key="3">
    <source>
        <dbReference type="EMBL" id="PJF36852.1"/>
    </source>
</evidence>
<dbReference type="Proteomes" id="UP000229681">
    <property type="component" value="Unassembled WGS sequence"/>
</dbReference>
<dbReference type="CDD" id="cd04179">
    <property type="entry name" value="DPM_DPG-synthase_like"/>
    <property type="match status" value="1"/>
</dbReference>
<dbReference type="Gene3D" id="3.90.550.10">
    <property type="entry name" value="Spore Coat Polysaccharide Biosynthesis Protein SpsA, Chain A"/>
    <property type="match status" value="1"/>
</dbReference>
<evidence type="ECO:0000256" key="1">
    <source>
        <dbReference type="SAM" id="Phobius"/>
    </source>
</evidence>
<dbReference type="AlphaFoldDB" id="A0A2M8PZK4"/>